<dbReference type="EMBL" id="JABBMT010000040">
    <property type="protein sequence ID" value="NMM42476.1"/>
    <property type="molecule type" value="Genomic_DNA"/>
</dbReference>
<dbReference type="PANTHER" id="PTHR47199:SF2">
    <property type="entry name" value="PHOTOSYSTEM II STABILITY_ASSEMBLY FACTOR HCF136, CHLOROPLASTIC"/>
    <property type="match status" value="1"/>
</dbReference>
<evidence type="ECO:0000313" key="2">
    <source>
        <dbReference type="EMBL" id="NMM42476.1"/>
    </source>
</evidence>
<feature type="chain" id="PRO_5030787077" evidence="1">
    <location>
        <begin position="27"/>
        <end position="353"/>
    </location>
</feature>
<evidence type="ECO:0000256" key="1">
    <source>
        <dbReference type="SAM" id="SignalP"/>
    </source>
</evidence>
<dbReference type="CDD" id="cd15482">
    <property type="entry name" value="Sialidase_non-viral"/>
    <property type="match status" value="1"/>
</dbReference>
<proteinExistence type="predicted"/>
<keyword evidence="3" id="KW-1185">Reference proteome</keyword>
<name>A0A7Y0DVQ2_9GAMM</name>
<reference evidence="2" key="1">
    <citation type="submission" date="2020-04" db="EMBL/GenBank/DDBJ databases">
        <title>Genome Sequencing for Pseudoaltermonas arctica.</title>
        <authorList>
            <person name="Elkins N.S."/>
        </authorList>
    </citation>
    <scope>NUCLEOTIDE SEQUENCE [LARGE SCALE GENOMIC DNA]</scope>
    <source>
        <strain evidence="2">NEC-BIFX-2020_0012</strain>
    </source>
</reference>
<keyword evidence="1" id="KW-0732">Signal</keyword>
<dbReference type="AlphaFoldDB" id="A0A7Y0DVQ2"/>
<sequence>MRITAFHSLTAFCVLTFFVLSHLAIAQQVDGFQHTVIDGEPSLRGAAIFEQSLWITGTNNSVWVSQDGGKHWHDRSVKSSINNDFRDIAVFDTQTAIVMSVGSGKQSSLYKTTDAGKSWQLLLQNQDAAGFFDSIAFWDQDNGLLMGDPVDGYYVVKRTQDGGKTWTRTDKVNLPSLISSEAAFAASGNTLIVGKDNQAWLTTGGKSASVYHSNDGGLSWLRKSVPLYRSTGTAGGYGLALNRDNDLFVVGGDYQQRDKSYPNMALYDVTSKRWQSVNSGEHGLRSAMACNTFACIATGKTGSDISYDQGKTWQPLTNLKSNNTGYFTLSANNARFLFAGSEGKVAVLTIPTE</sequence>
<gene>
    <name evidence="2" type="ORF">HHO47_17100</name>
</gene>
<accession>A0A7Y0DVQ2</accession>
<dbReference type="SUPFAM" id="SSF50965">
    <property type="entry name" value="Galactose oxidase, central domain"/>
    <property type="match status" value="1"/>
</dbReference>
<protein>
    <submittedName>
        <fullName evidence="2">Oxidoreductase</fullName>
    </submittedName>
</protein>
<dbReference type="PANTHER" id="PTHR47199">
    <property type="entry name" value="PHOTOSYSTEM II STABILITY/ASSEMBLY FACTOR HCF136, CHLOROPLASTIC"/>
    <property type="match status" value="1"/>
</dbReference>
<dbReference type="RefSeq" id="WP_169021381.1">
    <property type="nucleotide sequence ID" value="NZ_JABBMT010000040.1"/>
</dbReference>
<organism evidence="2 3">
    <name type="scientific">Pseudoalteromonas arctica</name>
    <dbReference type="NCBI Taxonomy" id="394751"/>
    <lineage>
        <taxon>Bacteria</taxon>
        <taxon>Pseudomonadati</taxon>
        <taxon>Pseudomonadota</taxon>
        <taxon>Gammaproteobacteria</taxon>
        <taxon>Alteromonadales</taxon>
        <taxon>Pseudoalteromonadaceae</taxon>
        <taxon>Pseudoalteromonas</taxon>
    </lineage>
</organism>
<dbReference type="InterPro" id="IPR015943">
    <property type="entry name" value="WD40/YVTN_repeat-like_dom_sf"/>
</dbReference>
<comment type="caution">
    <text evidence="2">The sequence shown here is derived from an EMBL/GenBank/DDBJ whole genome shotgun (WGS) entry which is preliminary data.</text>
</comment>
<feature type="signal peptide" evidence="1">
    <location>
        <begin position="1"/>
        <end position="26"/>
    </location>
</feature>
<dbReference type="Gene3D" id="2.130.10.10">
    <property type="entry name" value="YVTN repeat-like/Quinoprotein amine dehydrogenase"/>
    <property type="match status" value="2"/>
</dbReference>
<dbReference type="InterPro" id="IPR011043">
    <property type="entry name" value="Gal_Oxase/kelch_b-propeller"/>
</dbReference>
<dbReference type="SUPFAM" id="SSF110296">
    <property type="entry name" value="Oligoxyloglucan reducing end-specific cellobiohydrolase"/>
    <property type="match status" value="1"/>
</dbReference>
<evidence type="ECO:0000313" key="3">
    <source>
        <dbReference type="Proteomes" id="UP000570493"/>
    </source>
</evidence>
<dbReference type="Proteomes" id="UP000570493">
    <property type="component" value="Unassembled WGS sequence"/>
</dbReference>